<dbReference type="InterPro" id="IPR052192">
    <property type="entry name" value="Insect_Ionotropic_Sensory_Rcpt"/>
</dbReference>
<evidence type="ECO:0000256" key="6">
    <source>
        <dbReference type="ARBA" id="ARBA00023170"/>
    </source>
</evidence>
<evidence type="ECO:0000256" key="1">
    <source>
        <dbReference type="ARBA" id="ARBA00004651"/>
    </source>
</evidence>
<evidence type="ECO:0000256" key="8">
    <source>
        <dbReference type="SAM" id="Phobius"/>
    </source>
</evidence>
<feature type="transmembrane region" description="Helical" evidence="8">
    <location>
        <begin position="607"/>
        <end position="625"/>
    </location>
</feature>
<protein>
    <recommendedName>
        <fullName evidence="11">Ionotropic receptor</fullName>
    </recommendedName>
</protein>
<evidence type="ECO:0000256" key="5">
    <source>
        <dbReference type="ARBA" id="ARBA00023136"/>
    </source>
</evidence>
<feature type="transmembrane region" description="Helical" evidence="8">
    <location>
        <begin position="631"/>
        <end position="651"/>
    </location>
</feature>
<feature type="transmembrane region" description="Helical" evidence="8">
    <location>
        <begin position="820"/>
        <end position="844"/>
    </location>
</feature>
<evidence type="ECO:0000256" key="2">
    <source>
        <dbReference type="ARBA" id="ARBA00022475"/>
    </source>
</evidence>
<dbReference type="GO" id="GO:0005886">
    <property type="term" value="C:plasma membrane"/>
    <property type="evidence" value="ECO:0007669"/>
    <property type="project" value="UniProtKB-SubCell"/>
</dbReference>
<keyword evidence="10" id="KW-1185">Reference proteome</keyword>
<dbReference type="EMBL" id="JADBJN010000003">
    <property type="protein sequence ID" value="KAG5671335.1"/>
    <property type="molecule type" value="Genomic_DNA"/>
</dbReference>
<dbReference type="OrthoDB" id="8050636at2759"/>
<keyword evidence="4 8" id="KW-1133">Transmembrane helix</keyword>
<dbReference type="PANTHER" id="PTHR42643:SF30">
    <property type="entry name" value="IONOTROPIC RECEPTOR 40A-RELATED"/>
    <property type="match status" value="1"/>
</dbReference>
<name>A0A9J6BNQ2_POLVA</name>
<accession>A0A9J6BNQ2</accession>
<feature type="transmembrane region" description="Helical" evidence="8">
    <location>
        <begin position="573"/>
        <end position="595"/>
    </location>
</feature>
<evidence type="ECO:0008006" key="11">
    <source>
        <dbReference type="Google" id="ProtNLM"/>
    </source>
</evidence>
<comment type="subcellular location">
    <subcellularLocation>
        <location evidence="1">Cell membrane</location>
        <topology evidence="1">Multi-pass membrane protein</topology>
    </subcellularLocation>
</comment>
<evidence type="ECO:0000256" key="4">
    <source>
        <dbReference type="ARBA" id="ARBA00022989"/>
    </source>
</evidence>
<keyword evidence="7" id="KW-0325">Glycoprotein</keyword>
<feature type="transmembrane region" description="Helical" evidence="8">
    <location>
        <begin position="167"/>
        <end position="192"/>
    </location>
</feature>
<dbReference type="Proteomes" id="UP001107558">
    <property type="component" value="Chromosome 3"/>
</dbReference>
<evidence type="ECO:0000313" key="10">
    <source>
        <dbReference type="Proteomes" id="UP001107558"/>
    </source>
</evidence>
<evidence type="ECO:0000313" key="9">
    <source>
        <dbReference type="EMBL" id="KAG5671335.1"/>
    </source>
</evidence>
<evidence type="ECO:0000256" key="3">
    <source>
        <dbReference type="ARBA" id="ARBA00022692"/>
    </source>
</evidence>
<dbReference type="AlphaFoldDB" id="A0A9J6BNQ2"/>
<comment type="caution">
    <text evidence="9">The sequence shown here is derived from an EMBL/GenBank/DDBJ whole genome shotgun (WGS) entry which is preliminary data.</text>
</comment>
<evidence type="ECO:0000256" key="7">
    <source>
        <dbReference type="ARBA" id="ARBA00023180"/>
    </source>
</evidence>
<gene>
    <name evidence="9" type="ORF">PVAND_001538</name>
</gene>
<keyword evidence="3 8" id="KW-0812">Transmembrane</keyword>
<proteinExistence type="predicted"/>
<keyword evidence="6" id="KW-0675">Receptor</keyword>
<sequence>MFEFMTTDMRKPLPTSIEDLKEMNYTIVITPYEDISKRHEELIRGREKPKIMNLTTKESVELYEEVLNGKSTAKYAFFMEESDHSVLNSTFGRTLPRMKNEDIQKEKAFGTIKNGMLVEQLNHVVDCLQPTGIIKHIDEYSKWHVHRQLDIEPEDTKRILSMSDLEFGFVIFLGFLSLAIFVFICELHALYVRRQLRKLLGLYEFVRVIKERLKDYHDIYFVSLLFLLTLCHGSSSTSIESQNFHPKFSQSISKAISDVIHEFFIVQNIKFDFIVYGKKSNHINDIIDEVTKKVNEEIPTNLKYITNIQNWNHEFNRSAVIFIKSIKNLENFQSKSKTYRNDGPKLKYYGSERLKFLVYIEDMEYPKQFLNVLVYKRFEYISFIGELQFYEFFIYLNRKQKEVSLFMHKIYGAMKCENFELLQINSMNINTQEWFQTLKNFDHYENFYGCMIDFIVHYSFLFYYSDISKNEDPDERQFAGVMFEIIQIMSSKHSFTPHYIISILKDLHFYNIVTKNYQPNGQNAFLFSIAPVIFYDRFSYYTQSFSSTNFMFHISYNDLYTNYEKLTMPFDDLTWIFLLLTFGLTFATIFGLQFCPRWIRTIFFGKGINNPAYNALGIFYGISQLRLPRESFPRATLVIFIWFCLIIRTCWQSKMFELMTTDMKKPLPASIDDLVKMNYTVVVDELKFKYFKEILNGRESPQILNLTDLSVFFDLYKRALDGETKSKYAFFTNNFEEGNWKNNFSRSLPIIENEILSKPLAIASPLNNILQYSLNKLVDHLIPSGILNHLLKYGEWYVNRPIHVEPEDTRRILSMTDLEFGFVIFLGFMSLPIVVFICELHALYVRRQLRKLIGLYEFVRVLRKRLKDYHDKW</sequence>
<keyword evidence="5 8" id="KW-0472">Membrane</keyword>
<keyword evidence="2" id="KW-1003">Cell membrane</keyword>
<reference evidence="9" key="1">
    <citation type="submission" date="2021-03" db="EMBL/GenBank/DDBJ databases">
        <title>Chromosome level genome of the anhydrobiotic midge Polypedilum vanderplanki.</title>
        <authorList>
            <person name="Yoshida Y."/>
            <person name="Kikawada T."/>
            <person name="Gusev O."/>
        </authorList>
    </citation>
    <scope>NUCLEOTIDE SEQUENCE</scope>
    <source>
        <strain evidence="9">NIAS01</strain>
        <tissue evidence="9">Whole body or cell culture</tissue>
    </source>
</reference>
<organism evidence="9 10">
    <name type="scientific">Polypedilum vanderplanki</name>
    <name type="common">Sleeping chironomid midge</name>
    <dbReference type="NCBI Taxonomy" id="319348"/>
    <lineage>
        <taxon>Eukaryota</taxon>
        <taxon>Metazoa</taxon>
        <taxon>Ecdysozoa</taxon>
        <taxon>Arthropoda</taxon>
        <taxon>Hexapoda</taxon>
        <taxon>Insecta</taxon>
        <taxon>Pterygota</taxon>
        <taxon>Neoptera</taxon>
        <taxon>Endopterygota</taxon>
        <taxon>Diptera</taxon>
        <taxon>Nematocera</taxon>
        <taxon>Chironomoidea</taxon>
        <taxon>Chironomidae</taxon>
        <taxon>Chironominae</taxon>
        <taxon>Polypedilum</taxon>
        <taxon>Polypedilum</taxon>
    </lineage>
</organism>
<dbReference type="PANTHER" id="PTHR42643">
    <property type="entry name" value="IONOTROPIC RECEPTOR 20A-RELATED"/>
    <property type="match status" value="1"/>
</dbReference>